<dbReference type="Proteomes" id="UP000532440">
    <property type="component" value="Unassembled WGS sequence"/>
</dbReference>
<dbReference type="GO" id="GO:0005737">
    <property type="term" value="C:cytoplasm"/>
    <property type="evidence" value="ECO:0007669"/>
    <property type="project" value="UniProtKB-UniRule"/>
</dbReference>
<name>A0A7W8M7K1_9BURK</name>
<organism evidence="7 8">
    <name type="scientific">Quisquiliibacterium transsilvanicum</name>
    <dbReference type="NCBI Taxonomy" id="1549638"/>
    <lineage>
        <taxon>Bacteria</taxon>
        <taxon>Pseudomonadati</taxon>
        <taxon>Pseudomonadota</taxon>
        <taxon>Betaproteobacteria</taxon>
        <taxon>Burkholderiales</taxon>
        <taxon>Burkholderiaceae</taxon>
        <taxon>Quisquiliibacterium</taxon>
    </lineage>
</organism>
<dbReference type="InterPro" id="IPR007476">
    <property type="entry name" value="RdgC"/>
</dbReference>
<evidence type="ECO:0000313" key="7">
    <source>
        <dbReference type="EMBL" id="MBB5270310.1"/>
    </source>
</evidence>
<dbReference type="GO" id="GO:0006310">
    <property type="term" value="P:DNA recombination"/>
    <property type="evidence" value="ECO:0007669"/>
    <property type="project" value="UniProtKB-UniRule"/>
</dbReference>
<comment type="subcellular location">
    <subcellularLocation>
        <location evidence="1 6">Cytoplasm</location>
        <location evidence="1 6">Nucleoid</location>
    </subcellularLocation>
</comment>
<sequence length="302" mass="33499">MWFKNLIVYRIPRGWDVSPESLDERLRERAFAQATSIEERSVGWVPPREGASTLVHSVQGQLLVALREEKKLLPAKVVTQVVRQRAEQIEAAEGFKPGRKRMKELKEQVRDELLPRAFSLSNDTRAWIDRANGWLAVDAASAGRAEEVYELMGRCIEGFPARPLKVTGSVAGAMTAWIQAEDPPPGFTVDQDVELKARGGKATVRYANQSLEQEEIARHVKAGKDCTKLALTWAGRISFLLTDRLEIRRVRPLDVLKEGAGDAGDSGAEERFDSDMMLMTGELAKLLDDLVDALGGEPPAQP</sequence>
<keyword evidence="5 6" id="KW-0233">DNA recombination</keyword>
<accession>A0A7W8M7K1</accession>
<evidence type="ECO:0000313" key="8">
    <source>
        <dbReference type="Proteomes" id="UP000532440"/>
    </source>
</evidence>
<evidence type="ECO:0000256" key="1">
    <source>
        <dbReference type="ARBA" id="ARBA00004453"/>
    </source>
</evidence>
<evidence type="ECO:0000256" key="4">
    <source>
        <dbReference type="ARBA" id="ARBA00022490"/>
    </source>
</evidence>
<dbReference type="AlphaFoldDB" id="A0A7W8M7K1"/>
<dbReference type="EMBL" id="JACHGB010000001">
    <property type="protein sequence ID" value="MBB5270310.1"/>
    <property type="molecule type" value="Genomic_DNA"/>
</dbReference>
<keyword evidence="4 6" id="KW-0963">Cytoplasm</keyword>
<dbReference type="NCBIfam" id="NF001463">
    <property type="entry name" value="PRK00321.1-4"/>
    <property type="match status" value="1"/>
</dbReference>
<proteinExistence type="inferred from homology"/>
<evidence type="ECO:0000256" key="2">
    <source>
        <dbReference type="ARBA" id="ARBA00008657"/>
    </source>
</evidence>
<dbReference type="RefSeq" id="WP_183963591.1">
    <property type="nucleotide sequence ID" value="NZ_BAABEW010000015.1"/>
</dbReference>
<comment type="similarity">
    <text evidence="2 6">Belongs to the RdgC family.</text>
</comment>
<comment type="function">
    <text evidence="6">May be involved in recombination.</text>
</comment>
<evidence type="ECO:0000256" key="5">
    <source>
        <dbReference type="ARBA" id="ARBA00023172"/>
    </source>
</evidence>
<reference evidence="7 8" key="1">
    <citation type="submission" date="2020-08" db="EMBL/GenBank/DDBJ databases">
        <title>Genomic Encyclopedia of Type Strains, Phase IV (KMG-IV): sequencing the most valuable type-strain genomes for metagenomic binning, comparative biology and taxonomic classification.</title>
        <authorList>
            <person name="Goeker M."/>
        </authorList>
    </citation>
    <scope>NUCLEOTIDE SEQUENCE [LARGE SCALE GENOMIC DNA]</scope>
    <source>
        <strain evidence="7 8">DSM 29781</strain>
    </source>
</reference>
<dbReference type="GO" id="GO:0000018">
    <property type="term" value="P:regulation of DNA recombination"/>
    <property type="evidence" value="ECO:0007669"/>
    <property type="project" value="TreeGrafter"/>
</dbReference>
<protein>
    <recommendedName>
        <fullName evidence="3 6">Recombination-associated protein RdgC</fullName>
    </recommendedName>
</protein>
<gene>
    <name evidence="6" type="primary">rdgC</name>
    <name evidence="7" type="ORF">HNQ70_000294</name>
</gene>
<dbReference type="NCBIfam" id="NF001464">
    <property type="entry name" value="PRK00321.1-5"/>
    <property type="match status" value="1"/>
</dbReference>
<keyword evidence="8" id="KW-1185">Reference proteome</keyword>
<evidence type="ECO:0000256" key="3">
    <source>
        <dbReference type="ARBA" id="ARBA00022296"/>
    </source>
</evidence>
<dbReference type="HAMAP" id="MF_00194">
    <property type="entry name" value="RdgC"/>
    <property type="match status" value="1"/>
</dbReference>
<comment type="caution">
    <text evidence="7">The sequence shown here is derived from an EMBL/GenBank/DDBJ whole genome shotgun (WGS) entry which is preliminary data.</text>
</comment>
<dbReference type="GO" id="GO:0003690">
    <property type="term" value="F:double-stranded DNA binding"/>
    <property type="evidence" value="ECO:0007669"/>
    <property type="project" value="TreeGrafter"/>
</dbReference>
<dbReference type="PANTHER" id="PTHR38103">
    <property type="entry name" value="RECOMBINATION-ASSOCIATED PROTEIN RDGC"/>
    <property type="match status" value="1"/>
</dbReference>
<evidence type="ECO:0000256" key="6">
    <source>
        <dbReference type="HAMAP-Rule" id="MF_00194"/>
    </source>
</evidence>
<dbReference type="PANTHER" id="PTHR38103:SF1">
    <property type="entry name" value="RECOMBINATION-ASSOCIATED PROTEIN RDGC"/>
    <property type="match status" value="1"/>
</dbReference>
<dbReference type="GO" id="GO:0043590">
    <property type="term" value="C:bacterial nucleoid"/>
    <property type="evidence" value="ECO:0007669"/>
    <property type="project" value="TreeGrafter"/>
</dbReference>
<dbReference type="Pfam" id="PF04381">
    <property type="entry name" value="RdgC"/>
    <property type="match status" value="1"/>
</dbReference>